<evidence type="ECO:0000313" key="2">
    <source>
        <dbReference type="Proteomes" id="UP001179614"/>
    </source>
</evidence>
<sequence>MVRELLEAHAEAKRNFYLDHLRPTEVEGGRFCEAAFRILELVTKGAFTPLNKPLTNSDKIISDLANLDASKFNDSIRLHIPRSLRLVYDIRNKRDAAHLADGIDPNLQDAGLVVGILDWVLAEFIRLYHSVSADEASEIVSGIVKRVAPVVQNFDGFLKVLNPDLGASDHCLVLLYQRGDQGATFEEIRGWVRPAMRANLQRTLNSLVEKKDYAHLAGGRDYRITRLGEQYVEAERLIVPSQLF</sequence>
<organism evidence="1 2">
    <name type="scientific">Bradyrhizobium xenonodulans</name>
    <dbReference type="NCBI Taxonomy" id="2736875"/>
    <lineage>
        <taxon>Bacteria</taxon>
        <taxon>Pseudomonadati</taxon>
        <taxon>Pseudomonadota</taxon>
        <taxon>Alphaproteobacteria</taxon>
        <taxon>Hyphomicrobiales</taxon>
        <taxon>Nitrobacteraceae</taxon>
        <taxon>Bradyrhizobium</taxon>
    </lineage>
</organism>
<reference evidence="1" key="1">
    <citation type="submission" date="2021-12" db="EMBL/GenBank/DDBJ databases">
        <title>Bradyrhizobium xenonodulans sp. nov.</title>
        <authorList>
            <person name="Claassens R."/>
            <person name="Venter S.N."/>
            <person name="Beukes C.W."/>
            <person name="Stepkowski T."/>
            <person name="Steenkamp E.T."/>
        </authorList>
    </citation>
    <scope>NUCLEOTIDE SEQUENCE</scope>
    <source>
        <strain evidence="1">14AB</strain>
    </source>
</reference>
<evidence type="ECO:0008006" key="3">
    <source>
        <dbReference type="Google" id="ProtNLM"/>
    </source>
</evidence>
<dbReference type="Proteomes" id="UP001179614">
    <property type="component" value="Chromosome"/>
</dbReference>
<protein>
    <recommendedName>
        <fullName evidence="3">DUF4145 domain-containing protein</fullName>
    </recommendedName>
</protein>
<proteinExistence type="predicted"/>
<name>A0ABY7MW60_9BRAD</name>
<keyword evidence="2" id="KW-1185">Reference proteome</keyword>
<dbReference type="RefSeq" id="WP_270171093.1">
    <property type="nucleotide sequence ID" value="NZ_CP089391.1"/>
</dbReference>
<evidence type="ECO:0000313" key="1">
    <source>
        <dbReference type="EMBL" id="WBL81851.1"/>
    </source>
</evidence>
<dbReference type="EMBL" id="CP089391">
    <property type="protein sequence ID" value="WBL81851.1"/>
    <property type="molecule type" value="Genomic_DNA"/>
</dbReference>
<gene>
    <name evidence="1" type="ORF">I3J27_16030</name>
</gene>
<accession>A0ABY7MW60</accession>